<accession>A0ABX2T4G6</accession>
<name>A0ABX2T4G6_9PROT</name>
<protein>
    <submittedName>
        <fullName evidence="7">HyaD/HybD family hydrogenase maturation endopeptidase</fullName>
    </submittedName>
</protein>
<evidence type="ECO:0000256" key="3">
    <source>
        <dbReference type="ARBA" id="ARBA00022670"/>
    </source>
</evidence>
<keyword evidence="5" id="KW-0064">Aspartyl protease</keyword>
<reference evidence="7 8" key="1">
    <citation type="submission" date="2020-05" db="EMBL/GenBank/DDBJ databases">
        <title>Azospirillum oleiclasticum sp. nov, a nitrogen-fixing and heavy crude oil-emulsifying bacterium isolated from the crude oil of Yumen Oilfield.</title>
        <authorList>
            <person name="Wu D."/>
            <person name="Cai M."/>
            <person name="Zhang X."/>
        </authorList>
    </citation>
    <scope>NUCLEOTIDE SEQUENCE [LARGE SCALE GENOMIC DNA]</scope>
    <source>
        <strain evidence="7 8">ROY-1-1-2</strain>
    </source>
</reference>
<dbReference type="SUPFAM" id="SSF53163">
    <property type="entry name" value="HybD-like"/>
    <property type="match status" value="1"/>
</dbReference>
<evidence type="ECO:0000256" key="5">
    <source>
        <dbReference type="ARBA" id="ARBA00022750"/>
    </source>
</evidence>
<evidence type="ECO:0000313" key="8">
    <source>
        <dbReference type="Proteomes" id="UP000584642"/>
    </source>
</evidence>
<dbReference type="Gene3D" id="3.40.50.1450">
    <property type="entry name" value="HybD-like"/>
    <property type="match status" value="1"/>
</dbReference>
<keyword evidence="2" id="KW-0533">Nickel</keyword>
<organism evidence="7 8">
    <name type="scientific">Azospirillum oleiclasticum</name>
    <dbReference type="NCBI Taxonomy" id="2735135"/>
    <lineage>
        <taxon>Bacteria</taxon>
        <taxon>Pseudomonadati</taxon>
        <taxon>Pseudomonadota</taxon>
        <taxon>Alphaproteobacteria</taxon>
        <taxon>Rhodospirillales</taxon>
        <taxon>Azospirillaceae</taxon>
        <taxon>Azospirillum</taxon>
    </lineage>
</organism>
<comment type="caution">
    <text evidence="7">The sequence shown here is derived from an EMBL/GenBank/DDBJ whole genome shotgun (WGS) entry which is preliminary data.</text>
</comment>
<dbReference type="NCBIfam" id="TIGR00140">
    <property type="entry name" value="hupD"/>
    <property type="match status" value="1"/>
</dbReference>
<dbReference type="CDD" id="cd06062">
    <property type="entry name" value="H2MP_MemB-H2up"/>
    <property type="match status" value="1"/>
</dbReference>
<keyword evidence="6" id="KW-0378">Hydrolase</keyword>
<evidence type="ECO:0000256" key="1">
    <source>
        <dbReference type="ARBA" id="ARBA00006814"/>
    </source>
</evidence>
<evidence type="ECO:0000256" key="2">
    <source>
        <dbReference type="ARBA" id="ARBA00022596"/>
    </source>
</evidence>
<proteinExistence type="inferred from homology"/>
<dbReference type="NCBIfam" id="TIGR00072">
    <property type="entry name" value="hydrog_prot"/>
    <property type="match status" value="1"/>
</dbReference>
<dbReference type="Proteomes" id="UP000584642">
    <property type="component" value="Unassembled WGS sequence"/>
</dbReference>
<dbReference type="InterPro" id="IPR000671">
    <property type="entry name" value="Peptidase_A31"/>
</dbReference>
<keyword evidence="8" id="KW-1185">Reference proteome</keyword>
<dbReference type="InterPro" id="IPR004419">
    <property type="entry name" value="Pept_A31_hyd_express"/>
</dbReference>
<keyword evidence="3" id="KW-0645">Protease</keyword>
<dbReference type="PRINTS" id="PR00446">
    <property type="entry name" value="HYDRGNUPTAKE"/>
</dbReference>
<evidence type="ECO:0000256" key="4">
    <source>
        <dbReference type="ARBA" id="ARBA00022723"/>
    </source>
</evidence>
<gene>
    <name evidence="7" type="ORF">HND93_00485</name>
</gene>
<dbReference type="InterPro" id="IPR023430">
    <property type="entry name" value="Pept_HybD-like_dom_sf"/>
</dbReference>
<dbReference type="RefSeq" id="WP_180279939.1">
    <property type="nucleotide sequence ID" value="NZ_JABFDB010000001.1"/>
</dbReference>
<keyword evidence="4" id="KW-0479">Metal-binding</keyword>
<dbReference type="Pfam" id="PF01750">
    <property type="entry name" value="HycI"/>
    <property type="match status" value="1"/>
</dbReference>
<comment type="similarity">
    <text evidence="1">Belongs to the peptidase A31 family.</text>
</comment>
<evidence type="ECO:0000313" key="7">
    <source>
        <dbReference type="EMBL" id="NYZ18171.1"/>
    </source>
</evidence>
<dbReference type="EMBL" id="JABFDB010000001">
    <property type="protein sequence ID" value="NYZ18171.1"/>
    <property type="molecule type" value="Genomic_DNA"/>
</dbReference>
<evidence type="ECO:0000256" key="6">
    <source>
        <dbReference type="ARBA" id="ARBA00022801"/>
    </source>
</evidence>
<sequence>MSILVLGLGNILLQDEGIGVRVVEALEAAWEMPDGVTVVDGGTAGMDMLDTIAGYTHMVVADAVKTGAPAGTIVLLRGEEVPAFFRGKLSPHQVGLSDLLATLALQDEAPETVTLVGCVPYGMRTSLDMTPEMAAKVPEMVDLVVGELRHLGADPKPRE</sequence>
<dbReference type="PANTHER" id="PTHR30302">
    <property type="entry name" value="HYDROGENASE 1 MATURATION PROTEASE"/>
    <property type="match status" value="1"/>
</dbReference>
<dbReference type="PANTHER" id="PTHR30302:SF1">
    <property type="entry name" value="HYDROGENASE 2 MATURATION PROTEASE"/>
    <property type="match status" value="1"/>
</dbReference>